<dbReference type="Proteomes" id="UP000199323">
    <property type="component" value="Unassembled WGS sequence"/>
</dbReference>
<name>A0A1I1XK53_9ACTN</name>
<evidence type="ECO:0000259" key="3">
    <source>
        <dbReference type="SMART" id="SM00331"/>
    </source>
</evidence>
<dbReference type="InterPro" id="IPR035965">
    <property type="entry name" value="PAS-like_dom_sf"/>
</dbReference>
<organism evidence="4 5">
    <name type="scientific">Actinacidiphila alni</name>
    <dbReference type="NCBI Taxonomy" id="380248"/>
    <lineage>
        <taxon>Bacteria</taxon>
        <taxon>Bacillati</taxon>
        <taxon>Actinomycetota</taxon>
        <taxon>Actinomycetes</taxon>
        <taxon>Kitasatosporales</taxon>
        <taxon>Streptomycetaceae</taxon>
        <taxon>Actinacidiphila</taxon>
    </lineage>
</organism>
<dbReference type="SUPFAM" id="SSF55785">
    <property type="entry name" value="PYP-like sensor domain (PAS domain)"/>
    <property type="match status" value="1"/>
</dbReference>
<feature type="region of interest" description="Disordered" evidence="2">
    <location>
        <begin position="589"/>
        <end position="611"/>
    </location>
</feature>
<feature type="domain" description="PPM-type phosphatase" evidence="3">
    <location>
        <begin position="466"/>
        <end position="683"/>
    </location>
</feature>
<evidence type="ECO:0000256" key="2">
    <source>
        <dbReference type="SAM" id="MobiDB-lite"/>
    </source>
</evidence>
<dbReference type="PANTHER" id="PTHR43156:SF2">
    <property type="entry name" value="STAGE II SPORULATION PROTEIN E"/>
    <property type="match status" value="1"/>
</dbReference>
<dbReference type="InterPro" id="IPR052016">
    <property type="entry name" value="Bact_Sigma-Reg"/>
</dbReference>
<dbReference type="Gene3D" id="3.60.40.10">
    <property type="entry name" value="PPM-type phosphatase domain"/>
    <property type="match status" value="1"/>
</dbReference>
<dbReference type="Gene3D" id="3.30.450.20">
    <property type="entry name" value="PAS domain"/>
    <property type="match status" value="1"/>
</dbReference>
<gene>
    <name evidence="4" type="ORF">SAMN05216251_101335</name>
</gene>
<dbReference type="AlphaFoldDB" id="A0A1I1XK53"/>
<dbReference type="EMBL" id="FONG01000001">
    <property type="protein sequence ID" value="SFE05770.1"/>
    <property type="molecule type" value="Genomic_DNA"/>
</dbReference>
<proteinExistence type="predicted"/>
<dbReference type="PANTHER" id="PTHR43156">
    <property type="entry name" value="STAGE II SPORULATION PROTEIN E-RELATED"/>
    <property type="match status" value="1"/>
</dbReference>
<dbReference type="SMART" id="SM00331">
    <property type="entry name" value="PP2C_SIG"/>
    <property type="match status" value="1"/>
</dbReference>
<dbReference type="InterPro" id="IPR001932">
    <property type="entry name" value="PPM-type_phosphatase-like_dom"/>
</dbReference>
<dbReference type="Pfam" id="PF07228">
    <property type="entry name" value="SpoIIE"/>
    <property type="match status" value="1"/>
</dbReference>
<evidence type="ECO:0000256" key="1">
    <source>
        <dbReference type="ARBA" id="ARBA00022801"/>
    </source>
</evidence>
<keyword evidence="1" id="KW-0378">Hydrolase</keyword>
<dbReference type="STRING" id="380248.SAMN05216251_101335"/>
<dbReference type="InterPro" id="IPR036457">
    <property type="entry name" value="PPM-type-like_dom_sf"/>
</dbReference>
<dbReference type="SUPFAM" id="SSF81606">
    <property type="entry name" value="PP2C-like"/>
    <property type="match status" value="1"/>
</dbReference>
<dbReference type="GO" id="GO:0016791">
    <property type="term" value="F:phosphatase activity"/>
    <property type="evidence" value="ECO:0007669"/>
    <property type="project" value="TreeGrafter"/>
</dbReference>
<protein>
    <submittedName>
        <fullName evidence="4">Stage II sporulation protein E (SpoIIE)</fullName>
    </submittedName>
</protein>
<evidence type="ECO:0000313" key="5">
    <source>
        <dbReference type="Proteomes" id="UP000199323"/>
    </source>
</evidence>
<keyword evidence="5" id="KW-1185">Reference proteome</keyword>
<accession>A0A1I1XK53</accession>
<reference evidence="4 5" key="1">
    <citation type="submission" date="2016-10" db="EMBL/GenBank/DDBJ databases">
        <authorList>
            <person name="de Groot N.N."/>
        </authorList>
    </citation>
    <scope>NUCLEOTIDE SEQUENCE [LARGE SCALE GENOMIC DNA]</scope>
    <source>
        <strain evidence="4 5">CGMCC 4.3510</strain>
    </source>
</reference>
<sequence>MGATGPVFGMADVTGPAVGVGVVADTDLVLVECDPYFREVFGGWAVGEPARAALPGKVRRPLVAVLADVARHGGPRQSVVPLDGPSREGGAGRYCVVSCTRAGSGHGSATTVLVSVFDGLPGASATDPGDAGEGAGPPERDRALERYEALLSGIPQVVWSMSAEGRVDILVGRRGDLGDFQQHDAAAGAWMEAVHPKDRAWFAPQWQATAEGQAILDAVVRVRQGRQSNEYSHVNIVAVPVMRDGRVTEWIGTAADAETQWRARMRERLLSRMVAVPAARDLQSALATAASAVVPDVVDVFAVFQLWQGGRVGFDPRRGAPISVARAGMSVADGLPTPPALDTGFHLGPLALKTITDQQVQRVVFAPGNPPESGLSDEAHAWMRQAKASGVTMMPVVIDGRTVALAGAANCGDNPPPSDTELALLGEVLNELGGPLRRTFELETARTTALTLQRSFLTGLPTVDAVEMAALYQPADAAAEVGGDWYDVTPLPDGAIALTIGDVAGHDLAAATMMGRVNSMLRGISYVSTTGPAHVMGRLDEALHSLTAHTMITAVHAVAARDHDGWCLTVSNAGHPPPLIIPSDGAPSRYLHPDHAPDPPLGAGFAGPRHEHRHRLAPGDMLVLYTDGLVEEHTADITDRLSSLLRHADAVRDDARTPDELLPLLLRHAGTPTDDIAMLAFRVQDPRRAPAPR</sequence>
<evidence type="ECO:0000313" key="4">
    <source>
        <dbReference type="EMBL" id="SFE05770.1"/>
    </source>
</evidence>